<accession>A0ACA9R050</accession>
<comment type="caution">
    <text evidence="1">The sequence shown here is derived from an EMBL/GenBank/DDBJ whole genome shotgun (WGS) entry which is preliminary data.</text>
</comment>
<gene>
    <name evidence="1" type="ORF">RPERSI_LOCUS16487</name>
</gene>
<dbReference type="EMBL" id="CAJVQC010040864">
    <property type="protein sequence ID" value="CAG8771689.1"/>
    <property type="molecule type" value="Genomic_DNA"/>
</dbReference>
<organism evidence="1 2">
    <name type="scientific">Racocetra persica</name>
    <dbReference type="NCBI Taxonomy" id="160502"/>
    <lineage>
        <taxon>Eukaryota</taxon>
        <taxon>Fungi</taxon>
        <taxon>Fungi incertae sedis</taxon>
        <taxon>Mucoromycota</taxon>
        <taxon>Glomeromycotina</taxon>
        <taxon>Glomeromycetes</taxon>
        <taxon>Diversisporales</taxon>
        <taxon>Gigasporaceae</taxon>
        <taxon>Racocetra</taxon>
    </lineage>
</organism>
<protein>
    <submittedName>
        <fullName evidence="1">31267_t:CDS:1</fullName>
    </submittedName>
</protein>
<name>A0ACA9R050_9GLOM</name>
<evidence type="ECO:0000313" key="1">
    <source>
        <dbReference type="EMBL" id="CAG8771689.1"/>
    </source>
</evidence>
<feature type="non-terminal residue" evidence="1">
    <location>
        <position position="644"/>
    </location>
</feature>
<keyword evidence="2" id="KW-1185">Reference proteome</keyword>
<dbReference type="Proteomes" id="UP000789920">
    <property type="component" value="Unassembled WGS sequence"/>
</dbReference>
<evidence type="ECO:0000313" key="2">
    <source>
        <dbReference type="Proteomes" id="UP000789920"/>
    </source>
</evidence>
<proteinExistence type="predicted"/>
<sequence>MAKEQFPQQKAVLKTSEEREDWEMGFSATYILPKIQSITKTTVDFKSELNKAMEIAKVVKNGLEDEITQELEMSPQYNKDYLPKLWRFTGKISFDGFNAYYLKNILQNSKDFPFLNIYFKHEKNLSQLKHFYPIIKFVKILHSKLAHKLTRENAIKYTIDEFIQFESKNEAFVSLETSYDEFEKSWNAVAGNVRRYQCHDFEPHKLTKNNPVVFGLIEAKDSGIYLCAIIEYLVNIQNQFLEDVISIPDEACLSLKFLQKAVPWATSIQDKTTTISNPYHIPSKQVNSLQQSNIINYEWDNKLLRYSQHNLEIRHGEEVIYDLQKIEQELAQLLISEKVFIEGNSEDQLYMEQFSYHMELLHGGSRILNEIKGLITQEPIPTDKISLIGVTDQSSNQELLQSLEILLCFIKRISTKSGEMLIKDFIDQWIQLSNSIKLKNFQKIINIELRLKHIVALYELIEDQVANIGISYINEEFKKPLNEMMTKEILDSLIIEQVITDNPKQQTQIPAEAFVTALKRYMQRFLCVDTNIKADVPLSIYLCDMSLNLWPDEIKETLVDEMFPQSLLVKNTYEAYKFVREKIQVAAQMQQSQTVVKPPQDFPVNNPVILPSISNNDTPLNAVKPIDRARDRGRRGRGRNVNLD</sequence>
<reference evidence="1" key="1">
    <citation type="submission" date="2021-06" db="EMBL/GenBank/DDBJ databases">
        <authorList>
            <person name="Kallberg Y."/>
            <person name="Tangrot J."/>
            <person name="Rosling A."/>
        </authorList>
    </citation>
    <scope>NUCLEOTIDE SEQUENCE</scope>
    <source>
        <strain evidence="1">MA461A</strain>
    </source>
</reference>